<evidence type="ECO:0000313" key="4">
    <source>
        <dbReference type="Proteomes" id="UP000298355"/>
    </source>
</evidence>
<accession>A0ABY2J9F4</accession>
<dbReference type="RefSeq" id="WP_134361937.1">
    <property type="nucleotide sequence ID" value="NZ_SOGJ01000005.1"/>
</dbReference>
<dbReference type="SUPFAM" id="SSF51679">
    <property type="entry name" value="Bacterial luciferase-like"/>
    <property type="match status" value="1"/>
</dbReference>
<dbReference type="Proteomes" id="UP000298355">
    <property type="component" value="Unassembled WGS sequence"/>
</dbReference>
<comment type="caution">
    <text evidence="3">The sequence shown here is derived from an EMBL/GenBank/DDBJ whole genome shotgun (WGS) entry which is preliminary data.</text>
</comment>
<name>A0ABY2J9F4_9MICO</name>
<dbReference type="InterPro" id="IPR036661">
    <property type="entry name" value="Luciferase-like_sf"/>
</dbReference>
<evidence type="ECO:0000313" key="3">
    <source>
        <dbReference type="EMBL" id="TFD01591.1"/>
    </source>
</evidence>
<comment type="similarity">
    <text evidence="1">To bacterial alkanal monooxygenase alpha and beta chains.</text>
</comment>
<gene>
    <name evidence="3" type="ORF">E3O65_01235</name>
</gene>
<dbReference type="InterPro" id="IPR011251">
    <property type="entry name" value="Luciferase-like_dom"/>
</dbReference>
<feature type="domain" description="Luciferase-like" evidence="2">
    <location>
        <begin position="10"/>
        <end position="315"/>
    </location>
</feature>
<proteinExistence type="predicted"/>
<dbReference type="InterPro" id="IPR019949">
    <property type="entry name" value="CmoO-like"/>
</dbReference>
<dbReference type="Gene3D" id="3.20.20.30">
    <property type="entry name" value="Luciferase-like domain"/>
    <property type="match status" value="1"/>
</dbReference>
<evidence type="ECO:0000256" key="1">
    <source>
        <dbReference type="ARBA" id="ARBA00007789"/>
    </source>
</evidence>
<evidence type="ECO:0000259" key="2">
    <source>
        <dbReference type="Pfam" id="PF00296"/>
    </source>
</evidence>
<reference evidence="3 4" key="1">
    <citation type="submission" date="2019-03" db="EMBL/GenBank/DDBJ databases">
        <title>Genomics of glacier-inhabiting Cryobacterium strains.</title>
        <authorList>
            <person name="Liu Q."/>
            <person name="Xin Y.-H."/>
        </authorList>
    </citation>
    <scope>NUCLEOTIDE SEQUENCE [LARGE SCALE GENOMIC DNA]</scope>
    <source>
        <strain evidence="3 4">TMT4-23</strain>
    </source>
</reference>
<dbReference type="Pfam" id="PF00296">
    <property type="entry name" value="Bac_luciferase"/>
    <property type="match status" value="1"/>
</dbReference>
<dbReference type="EMBL" id="SOGJ01000005">
    <property type="protein sequence ID" value="TFD01591.1"/>
    <property type="molecule type" value="Genomic_DNA"/>
</dbReference>
<protein>
    <submittedName>
        <fullName evidence="3">LLM class flavin-dependent oxidoreductase</fullName>
    </submittedName>
</protein>
<dbReference type="CDD" id="cd00347">
    <property type="entry name" value="Flavin_utilizing_monoxygenases"/>
    <property type="match status" value="1"/>
</dbReference>
<sequence>MSTSALSLSVLDLIPVRTPQSSAQAIAAAVRLAQSADRLGYTRYWVAEHHNMQAVASTNPPVLIGILAARTERIRVGSGGVMLPNHSPLVIAEQFGILEAAFPGRIDLGLGRAPGSDPMITALLRASGAVSEVDAFPRNIADIAALLHPDGASLSLTSGQEYALHATPAATGMPEIWLLGSSEYSARLAARQGMPYVFANHFAGDGTTQALELYRRGFMPSETLGAPRTILTLNVAVADTKAEALALALPQMQQMARLRSGLPLGPLATVEEAAAAPMTPALLGMIDRMAATWIIDEPVAAAARIRALATQFGVDEVMLQPIASAYADADPLASPAREHTLELLAAALLGGKVPADELATAG</sequence>
<organism evidence="3 4">
    <name type="scientific">Cryobacterium breve</name>
    <dbReference type="NCBI Taxonomy" id="1259258"/>
    <lineage>
        <taxon>Bacteria</taxon>
        <taxon>Bacillati</taxon>
        <taxon>Actinomycetota</taxon>
        <taxon>Actinomycetes</taxon>
        <taxon>Micrococcales</taxon>
        <taxon>Microbacteriaceae</taxon>
        <taxon>Cryobacterium</taxon>
    </lineage>
</organism>
<dbReference type="InterPro" id="IPR050766">
    <property type="entry name" value="Bact_Lucif_Oxidored"/>
</dbReference>
<dbReference type="PANTHER" id="PTHR30137">
    <property type="entry name" value="LUCIFERASE-LIKE MONOOXYGENASE"/>
    <property type="match status" value="1"/>
</dbReference>
<keyword evidence="4" id="KW-1185">Reference proteome</keyword>
<dbReference type="PANTHER" id="PTHR30137:SF6">
    <property type="entry name" value="LUCIFERASE-LIKE MONOOXYGENASE"/>
    <property type="match status" value="1"/>
</dbReference>
<dbReference type="NCBIfam" id="TIGR03558">
    <property type="entry name" value="oxido_grp_1"/>
    <property type="match status" value="1"/>
</dbReference>